<evidence type="ECO:0000313" key="3">
    <source>
        <dbReference type="Proteomes" id="UP000780801"/>
    </source>
</evidence>
<organism evidence="2 3">
    <name type="scientific">Lunasporangiospora selenospora</name>
    <dbReference type="NCBI Taxonomy" id="979761"/>
    <lineage>
        <taxon>Eukaryota</taxon>
        <taxon>Fungi</taxon>
        <taxon>Fungi incertae sedis</taxon>
        <taxon>Mucoromycota</taxon>
        <taxon>Mortierellomycotina</taxon>
        <taxon>Mortierellomycetes</taxon>
        <taxon>Mortierellales</taxon>
        <taxon>Mortierellaceae</taxon>
        <taxon>Lunasporangiospora</taxon>
    </lineage>
</organism>
<reference evidence="2" key="1">
    <citation type="journal article" date="2020" name="Fungal Divers.">
        <title>Resolving the Mortierellaceae phylogeny through synthesis of multi-gene phylogenetics and phylogenomics.</title>
        <authorList>
            <person name="Vandepol N."/>
            <person name="Liber J."/>
            <person name="Desiro A."/>
            <person name="Na H."/>
            <person name="Kennedy M."/>
            <person name="Barry K."/>
            <person name="Grigoriev I.V."/>
            <person name="Miller A.N."/>
            <person name="O'Donnell K."/>
            <person name="Stajich J.E."/>
            <person name="Bonito G."/>
        </authorList>
    </citation>
    <scope>NUCLEOTIDE SEQUENCE</scope>
    <source>
        <strain evidence="2">KOD1015</strain>
    </source>
</reference>
<sequence length="139" mass="15385">QGDFTYCILYFDNDSRGLSSSCNFTSTVGAIIAVAGIALFGMDYVTWKRSENFKGRRAAITSLVLTVLMTLFSFCNAIVLVLGIKKTCDFNGGCSKNDKTYKGVYSAISCSALAGLFFIIYGVSEYIQYRKRHINGDKW</sequence>
<evidence type="ECO:0000313" key="2">
    <source>
        <dbReference type="EMBL" id="KAF9580610.1"/>
    </source>
</evidence>
<feature type="non-terminal residue" evidence="2">
    <location>
        <position position="1"/>
    </location>
</feature>
<proteinExistence type="predicted"/>
<name>A0A9P6FTT3_9FUNG</name>
<keyword evidence="3" id="KW-1185">Reference proteome</keyword>
<keyword evidence="1" id="KW-0812">Transmembrane</keyword>
<protein>
    <submittedName>
        <fullName evidence="2">Uncharacterized protein</fullName>
    </submittedName>
</protein>
<feature type="transmembrane region" description="Helical" evidence="1">
    <location>
        <begin position="58"/>
        <end position="84"/>
    </location>
</feature>
<dbReference type="AlphaFoldDB" id="A0A9P6FTT3"/>
<feature type="transmembrane region" description="Helical" evidence="1">
    <location>
        <begin position="24"/>
        <end position="46"/>
    </location>
</feature>
<comment type="caution">
    <text evidence="2">The sequence shown here is derived from an EMBL/GenBank/DDBJ whole genome shotgun (WGS) entry which is preliminary data.</text>
</comment>
<keyword evidence="1" id="KW-1133">Transmembrane helix</keyword>
<dbReference type="OrthoDB" id="2344327at2759"/>
<feature type="transmembrane region" description="Helical" evidence="1">
    <location>
        <begin position="104"/>
        <end position="123"/>
    </location>
</feature>
<accession>A0A9P6FTT3</accession>
<dbReference type="EMBL" id="JAABOA010001954">
    <property type="protein sequence ID" value="KAF9580610.1"/>
    <property type="molecule type" value="Genomic_DNA"/>
</dbReference>
<dbReference type="Proteomes" id="UP000780801">
    <property type="component" value="Unassembled WGS sequence"/>
</dbReference>
<keyword evidence="1" id="KW-0472">Membrane</keyword>
<evidence type="ECO:0000256" key="1">
    <source>
        <dbReference type="SAM" id="Phobius"/>
    </source>
</evidence>
<gene>
    <name evidence="2" type="ORF">BGW38_002671</name>
</gene>